<feature type="transmembrane region" description="Helical" evidence="5">
    <location>
        <begin position="467"/>
        <end position="485"/>
    </location>
</feature>
<dbReference type="GO" id="GO:0005774">
    <property type="term" value="C:vacuolar membrane"/>
    <property type="evidence" value="ECO:0007669"/>
    <property type="project" value="TreeGrafter"/>
</dbReference>
<proteinExistence type="predicted"/>
<feature type="transmembrane region" description="Helical" evidence="5">
    <location>
        <begin position="246"/>
        <end position="268"/>
    </location>
</feature>
<evidence type="ECO:0000256" key="1">
    <source>
        <dbReference type="ARBA" id="ARBA00004141"/>
    </source>
</evidence>
<dbReference type="InterPro" id="IPR013057">
    <property type="entry name" value="AA_transpt_TM"/>
</dbReference>
<feature type="domain" description="Amino acid transporter transmembrane" evidence="6">
    <location>
        <begin position="92"/>
        <end position="490"/>
    </location>
</feature>
<comment type="subcellular location">
    <subcellularLocation>
        <location evidence="1">Membrane</location>
        <topology evidence="1">Multi-pass membrane protein</topology>
    </subcellularLocation>
</comment>
<dbReference type="VEuPathDB" id="VectorBase:CSON001414"/>
<feature type="transmembrane region" description="Helical" evidence="5">
    <location>
        <begin position="187"/>
        <end position="210"/>
    </location>
</feature>
<keyword evidence="3 5" id="KW-1133">Transmembrane helix</keyword>
<feature type="transmembrane region" description="Helical" evidence="5">
    <location>
        <begin position="126"/>
        <end position="151"/>
    </location>
</feature>
<evidence type="ECO:0000259" key="6">
    <source>
        <dbReference type="Pfam" id="PF01490"/>
    </source>
</evidence>
<sequence>MVQNDFDSPPAQELDTFLPKETLNGNGNFDIEMHCAKRRDFWISSASIVGTMSVEESENGEVRYKITPAKDTENGILSEFDPFKERQVEHPTTDRDTLMHLLKASLGTGILAMPVAFANAGTVVGIFATIFTAIVCTHCAYVLVKCAHVLYKRTRKTQMTFAEVAENAFENGPSWLRPFSKFSSMTILISLFLTYFGTCSVYTVIIAANFNQVFEYYAGYEVNTQLAIAALLIPLILLAWVPNLKYLAPVSAVANVFMAVGLGITFYYLVDDAPPVSDRPMAVEFMKIPSFFSIVIFAMEAIGVVMPLENAMKTPQNFIGLCGVLNQGMSGVTLVYILLGFLGYVKYGDAALGSITLNLPVDQYAAQAVKLLIALAVYCTFGLQFFVCVEIGWNAIKDNFTKRPLLVNYVMRTVLVAGAVLLAIAVPTIAPFVGLIGALCFSILGLIMPVLIEFATYWDDGFGKFNWLVWKNLLLLAFGVFALIFGTKDAIRDILAVYSPPENQ</sequence>
<evidence type="ECO:0000313" key="7">
    <source>
        <dbReference type="EMBL" id="SSX00034.1"/>
    </source>
</evidence>
<reference evidence="7" key="1">
    <citation type="submission" date="2018-04" db="EMBL/GenBank/DDBJ databases">
        <authorList>
            <person name="Go L.Y."/>
            <person name="Mitchell J.A."/>
        </authorList>
    </citation>
    <scope>NUCLEOTIDE SEQUENCE</scope>
    <source>
        <tissue evidence="7">Whole organism</tissue>
    </source>
</reference>
<evidence type="ECO:0000313" key="8">
    <source>
        <dbReference type="EMBL" id="SSX20414.1"/>
    </source>
</evidence>
<keyword evidence="4 5" id="KW-0472">Membrane</keyword>
<evidence type="ECO:0000256" key="3">
    <source>
        <dbReference type="ARBA" id="ARBA00022989"/>
    </source>
</evidence>
<feature type="transmembrane region" description="Helical" evidence="5">
    <location>
        <begin position="432"/>
        <end position="455"/>
    </location>
</feature>
<dbReference type="GO" id="GO:0015179">
    <property type="term" value="F:L-amino acid transmembrane transporter activity"/>
    <property type="evidence" value="ECO:0007669"/>
    <property type="project" value="TreeGrafter"/>
</dbReference>
<name>A0A336K4X9_CULSO</name>
<dbReference type="EMBL" id="UFQT01000120">
    <property type="protein sequence ID" value="SSX20414.1"/>
    <property type="molecule type" value="Genomic_DNA"/>
</dbReference>
<accession>A0A336K4X9</accession>
<protein>
    <submittedName>
        <fullName evidence="7">CSON001414 protein</fullName>
    </submittedName>
</protein>
<feature type="transmembrane region" description="Helical" evidence="5">
    <location>
        <begin position="318"/>
        <end position="344"/>
    </location>
</feature>
<dbReference type="PANTHER" id="PTHR22950:SF154">
    <property type="entry name" value="PROTON-COUPLED AMINO ACID TRANSPORTER-LIKE PROTEIN PATHETIC"/>
    <property type="match status" value="1"/>
</dbReference>
<feature type="transmembrane region" description="Helical" evidence="5">
    <location>
        <begin position="405"/>
        <end position="426"/>
    </location>
</feature>
<dbReference type="AlphaFoldDB" id="A0A336K4X9"/>
<organism evidence="7">
    <name type="scientific">Culicoides sonorensis</name>
    <name type="common">Biting midge</name>
    <dbReference type="NCBI Taxonomy" id="179676"/>
    <lineage>
        <taxon>Eukaryota</taxon>
        <taxon>Metazoa</taxon>
        <taxon>Ecdysozoa</taxon>
        <taxon>Arthropoda</taxon>
        <taxon>Hexapoda</taxon>
        <taxon>Insecta</taxon>
        <taxon>Pterygota</taxon>
        <taxon>Neoptera</taxon>
        <taxon>Endopterygota</taxon>
        <taxon>Diptera</taxon>
        <taxon>Nematocera</taxon>
        <taxon>Chironomoidea</taxon>
        <taxon>Ceratopogonidae</taxon>
        <taxon>Ceratopogoninae</taxon>
        <taxon>Culicoides</taxon>
        <taxon>Monoculicoides</taxon>
    </lineage>
</organism>
<feature type="transmembrane region" description="Helical" evidence="5">
    <location>
        <begin position="222"/>
        <end position="241"/>
    </location>
</feature>
<feature type="transmembrane region" description="Helical" evidence="5">
    <location>
        <begin position="288"/>
        <end position="306"/>
    </location>
</feature>
<keyword evidence="2 5" id="KW-0812">Transmembrane</keyword>
<feature type="transmembrane region" description="Helical" evidence="5">
    <location>
        <begin position="364"/>
        <end position="393"/>
    </location>
</feature>
<reference evidence="8" key="2">
    <citation type="submission" date="2018-07" db="EMBL/GenBank/DDBJ databases">
        <authorList>
            <person name="Quirk P.G."/>
            <person name="Krulwich T.A."/>
        </authorList>
    </citation>
    <scope>NUCLEOTIDE SEQUENCE</scope>
</reference>
<evidence type="ECO:0000256" key="2">
    <source>
        <dbReference type="ARBA" id="ARBA00022692"/>
    </source>
</evidence>
<evidence type="ECO:0000256" key="5">
    <source>
        <dbReference type="SAM" id="Phobius"/>
    </source>
</evidence>
<dbReference type="PANTHER" id="PTHR22950">
    <property type="entry name" value="AMINO ACID TRANSPORTER"/>
    <property type="match status" value="1"/>
</dbReference>
<dbReference type="EMBL" id="UFQS01000120">
    <property type="protein sequence ID" value="SSX00034.1"/>
    <property type="molecule type" value="Genomic_DNA"/>
</dbReference>
<gene>
    <name evidence="7" type="primary">CSON001414</name>
</gene>
<dbReference type="Pfam" id="PF01490">
    <property type="entry name" value="Aa_trans"/>
    <property type="match status" value="1"/>
</dbReference>
<evidence type="ECO:0000256" key="4">
    <source>
        <dbReference type="ARBA" id="ARBA00023136"/>
    </source>
</evidence>